<accession>A0A5B8IQR0</accession>
<organism evidence="1">
    <name type="scientific">Mimiviridae sp. ChoanoV1</name>
    <dbReference type="NCBI Taxonomy" id="2596887"/>
    <lineage>
        <taxon>Viruses</taxon>
        <taxon>Varidnaviria</taxon>
        <taxon>Bamfordvirae</taxon>
        <taxon>Nucleocytoviricota</taxon>
        <taxon>Megaviricetes</taxon>
        <taxon>Imitervirales</taxon>
        <taxon>Schizomimiviridae</taxon>
    </lineage>
</organism>
<reference evidence="1" key="1">
    <citation type="submission" date="2018-11" db="EMBL/GenBank/DDBJ databases">
        <title>A distinct lineage of giant viruses engineers rhodopsin photosystems in predatory marine eukaryotes.</title>
        <authorList>
            <person name="Needham D.M."/>
            <person name="Yoshizawa S."/>
            <person name="Hosaka T."/>
            <person name="Poirier C."/>
            <person name="Choi C.-J."/>
            <person name="Hehenberger E."/>
            <person name="Irwin N.A.T."/>
            <person name="Wilken S."/>
            <person name="Yung C.-M."/>
            <person name="Bachy C."/>
            <person name="Kurihara R."/>
            <person name="Nakajima Y."/>
            <person name="Kojima K."/>
            <person name="Kimura-Someya T."/>
            <person name="Leonard G."/>
            <person name="Malmstrom R.R."/>
            <person name="Mende D."/>
            <person name="Olson D.K."/>
            <person name="Sudo Y."/>
            <person name="Sudek S."/>
            <person name="Richards T.A."/>
            <person name="DeLong E.F."/>
            <person name="Keeling P.J."/>
            <person name="Santoro A.E."/>
            <person name="Shirouzu M."/>
            <person name="Iwasaki W."/>
            <person name="Worden A.Z."/>
        </authorList>
    </citation>
    <scope>NUCLEOTIDE SEQUENCE</scope>
</reference>
<dbReference type="InterPro" id="IPR037238">
    <property type="entry name" value="YbiA-like_sf"/>
</dbReference>
<dbReference type="EMBL" id="MK250090">
    <property type="protein sequence ID" value="QDY52314.1"/>
    <property type="molecule type" value="Genomic_DNA"/>
</dbReference>
<sequence>MSNKTIIFNSKSKHYNELSNFYGGVEICFMKDRFRTLEIKNLLDSFENCDKETFIYYLKKFQPEKKWTQLQLNYWIYNNEPINGILAKLVGNCVKDGPTGKKRQKIIKEVLNISDIIINPPLNFEQKSELMLTCLRNKYKIPKYKDLLISTGNAVLHEKPMRGKGDDWTYPGNDLLGKLLMKIRDEINLKNN</sequence>
<gene>
    <name evidence="1" type="ORF">6_26</name>
</gene>
<protein>
    <recommendedName>
        <fullName evidence="2">NADAR domain-containing protein</fullName>
    </recommendedName>
</protein>
<proteinExistence type="predicted"/>
<dbReference type="SUPFAM" id="SSF143990">
    <property type="entry name" value="YbiA-like"/>
    <property type="match status" value="1"/>
</dbReference>
<evidence type="ECO:0008006" key="2">
    <source>
        <dbReference type="Google" id="ProtNLM"/>
    </source>
</evidence>
<evidence type="ECO:0000313" key="1">
    <source>
        <dbReference type="EMBL" id="QDY52314.1"/>
    </source>
</evidence>
<dbReference type="Gene3D" id="1.10.357.40">
    <property type="entry name" value="YbiA-like"/>
    <property type="match status" value="1"/>
</dbReference>
<name>A0A5B8IQR0_9VIRU</name>